<comment type="similarity">
    <text evidence="1">Belongs to the NAD(P)H dehydrogenase (quinone) family.</text>
</comment>
<dbReference type="Proteomes" id="UP000190092">
    <property type="component" value="Unassembled WGS sequence"/>
</dbReference>
<dbReference type="InterPro" id="IPR029039">
    <property type="entry name" value="Flavoprotein-like_sf"/>
</dbReference>
<evidence type="ECO:0000259" key="3">
    <source>
        <dbReference type="Pfam" id="PF02525"/>
    </source>
</evidence>
<sequence>MNVLIVHAHPETGSFNAAMTRQAEATLAGAGHEVVVSDLYAMGFNPVSNRHNFMTVADSRTLRLQTEEAHASTHDGFVPELQAEMDKLARCDLLIFQFPIWWLGLPAILKGWVDRVFAVGRAYGGGRYFDRGVFQGKRAMCAVTVGGFRAAYSERGVYAEVEDILYPVHRGIFGFTGFTVIEPFVVYAPGRIETDERRRYLDRYHERLLDLDRARIIQPLATALYENGVLTAARD</sequence>
<feature type="domain" description="Flavodoxin-like fold" evidence="3">
    <location>
        <begin position="1"/>
        <end position="208"/>
    </location>
</feature>
<evidence type="ECO:0000256" key="1">
    <source>
        <dbReference type="ARBA" id="ARBA00006252"/>
    </source>
</evidence>
<keyword evidence="5" id="KW-1185">Reference proteome</keyword>
<dbReference type="AlphaFoldDB" id="A0A1T4P9K5"/>
<dbReference type="PANTHER" id="PTHR10204">
    <property type="entry name" value="NAD P H OXIDOREDUCTASE-RELATED"/>
    <property type="match status" value="1"/>
</dbReference>
<dbReference type="PANTHER" id="PTHR10204:SF34">
    <property type="entry name" value="NAD(P)H DEHYDROGENASE [QUINONE] 1 ISOFORM 1"/>
    <property type="match status" value="1"/>
</dbReference>
<gene>
    <name evidence="4" type="ORF">SAMN02745126_02686</name>
</gene>
<name>A0A1T4P9K5_9HYPH</name>
<accession>A0A1T4P9K5</accession>
<organism evidence="4 5">
    <name type="scientific">Enhydrobacter aerosaccus</name>
    <dbReference type="NCBI Taxonomy" id="225324"/>
    <lineage>
        <taxon>Bacteria</taxon>
        <taxon>Pseudomonadati</taxon>
        <taxon>Pseudomonadota</taxon>
        <taxon>Alphaproteobacteria</taxon>
        <taxon>Hyphomicrobiales</taxon>
        <taxon>Enhydrobacter</taxon>
    </lineage>
</organism>
<proteinExistence type="inferred from homology"/>
<dbReference type="EMBL" id="FUWJ01000002">
    <property type="protein sequence ID" value="SJZ88214.1"/>
    <property type="molecule type" value="Genomic_DNA"/>
</dbReference>
<keyword evidence="2" id="KW-0560">Oxidoreductase</keyword>
<dbReference type="GO" id="GO:0003955">
    <property type="term" value="F:NAD(P)H dehydrogenase (quinone) activity"/>
    <property type="evidence" value="ECO:0007669"/>
    <property type="project" value="TreeGrafter"/>
</dbReference>
<dbReference type="Pfam" id="PF02525">
    <property type="entry name" value="Flavodoxin_2"/>
    <property type="match status" value="1"/>
</dbReference>
<dbReference type="OrthoDB" id="9798454at2"/>
<dbReference type="SUPFAM" id="SSF52218">
    <property type="entry name" value="Flavoproteins"/>
    <property type="match status" value="1"/>
</dbReference>
<protein>
    <submittedName>
        <fullName evidence="4">NAD(P)H dehydrogenase (Quinone)</fullName>
    </submittedName>
</protein>
<dbReference type="RefSeq" id="WP_085934339.1">
    <property type="nucleotide sequence ID" value="NZ_FUWJ01000002.1"/>
</dbReference>
<dbReference type="InterPro" id="IPR051545">
    <property type="entry name" value="NAD(P)H_dehydrogenase_qn"/>
</dbReference>
<dbReference type="Gene3D" id="3.40.50.360">
    <property type="match status" value="1"/>
</dbReference>
<evidence type="ECO:0000256" key="2">
    <source>
        <dbReference type="ARBA" id="ARBA00023002"/>
    </source>
</evidence>
<reference evidence="5" key="1">
    <citation type="submission" date="2017-02" db="EMBL/GenBank/DDBJ databases">
        <authorList>
            <person name="Varghese N."/>
            <person name="Submissions S."/>
        </authorList>
    </citation>
    <scope>NUCLEOTIDE SEQUENCE [LARGE SCALE GENOMIC DNA]</scope>
    <source>
        <strain evidence="5">ATCC 27094</strain>
    </source>
</reference>
<dbReference type="InterPro" id="IPR003680">
    <property type="entry name" value="Flavodoxin_fold"/>
</dbReference>
<dbReference type="STRING" id="225324.SAMN02745126_02686"/>
<dbReference type="GO" id="GO:0005829">
    <property type="term" value="C:cytosol"/>
    <property type="evidence" value="ECO:0007669"/>
    <property type="project" value="TreeGrafter"/>
</dbReference>
<evidence type="ECO:0000313" key="4">
    <source>
        <dbReference type="EMBL" id="SJZ88214.1"/>
    </source>
</evidence>
<evidence type="ECO:0000313" key="5">
    <source>
        <dbReference type="Proteomes" id="UP000190092"/>
    </source>
</evidence>